<dbReference type="CDD" id="cd02801">
    <property type="entry name" value="DUS_like_FMN"/>
    <property type="match status" value="1"/>
</dbReference>
<dbReference type="Proteomes" id="UP000187283">
    <property type="component" value="Unassembled WGS sequence"/>
</dbReference>
<evidence type="ECO:0000256" key="6">
    <source>
        <dbReference type="ARBA" id="ARBA00022643"/>
    </source>
</evidence>
<keyword evidence="9" id="KW-0863">Zinc-finger</keyword>
<evidence type="ECO:0000256" key="15">
    <source>
        <dbReference type="ARBA" id="ARBA00049447"/>
    </source>
</evidence>
<gene>
    <name evidence="19" type="ORF">AYI70_g7854</name>
</gene>
<feature type="domain" description="DUS-like FMN-binding" evidence="18">
    <location>
        <begin position="183"/>
        <end position="362"/>
    </location>
</feature>
<evidence type="ECO:0000256" key="13">
    <source>
        <dbReference type="ARBA" id="ARBA00048266"/>
    </source>
</evidence>
<keyword evidence="11" id="KW-0560">Oxidoreductase</keyword>
<keyword evidence="9" id="KW-0862">Zinc</keyword>
<dbReference type="STRING" id="133412.A0A1R1XIJ1"/>
<dbReference type="OrthoDB" id="259935at2759"/>
<name>A0A1R1XIJ1_9FUNG</name>
<dbReference type="InterPro" id="IPR018517">
    <property type="entry name" value="tRNA_hU_synthase_CS"/>
</dbReference>
<evidence type="ECO:0000256" key="11">
    <source>
        <dbReference type="ARBA" id="ARBA00023002"/>
    </source>
</evidence>
<evidence type="ECO:0000256" key="12">
    <source>
        <dbReference type="ARBA" id="ARBA00031322"/>
    </source>
</evidence>
<evidence type="ECO:0000313" key="20">
    <source>
        <dbReference type="Proteomes" id="UP000187283"/>
    </source>
</evidence>
<keyword evidence="9" id="KW-0479">Metal-binding</keyword>
<evidence type="ECO:0000259" key="18">
    <source>
        <dbReference type="Pfam" id="PF01207"/>
    </source>
</evidence>
<comment type="similarity">
    <text evidence="2">Belongs to the Dus family. Dus3 subfamily.</text>
</comment>
<comment type="catalytic activity">
    <reaction evidence="16">
        <text>5,6-dihydrouridine(47) in tRNA + NADP(+) = uridine(47) in tRNA + NADPH + H(+)</text>
        <dbReference type="Rhea" id="RHEA:53360"/>
        <dbReference type="Rhea" id="RHEA-COMP:13539"/>
        <dbReference type="Rhea" id="RHEA-COMP:13540"/>
        <dbReference type="ChEBI" id="CHEBI:15378"/>
        <dbReference type="ChEBI" id="CHEBI:57783"/>
        <dbReference type="ChEBI" id="CHEBI:58349"/>
        <dbReference type="ChEBI" id="CHEBI:65315"/>
        <dbReference type="ChEBI" id="CHEBI:74443"/>
        <dbReference type="EC" id="1.3.1.89"/>
    </reaction>
    <physiologicalReaction direction="right-to-left" evidence="16">
        <dbReference type="Rhea" id="RHEA:53362"/>
    </physiologicalReaction>
</comment>
<evidence type="ECO:0000256" key="9">
    <source>
        <dbReference type="ARBA" id="ARBA00022771"/>
    </source>
</evidence>
<dbReference type="InterPro" id="IPR035587">
    <property type="entry name" value="DUS-like_FMN-bd"/>
</dbReference>
<keyword evidence="8" id="KW-0819">tRNA processing</keyword>
<dbReference type="Pfam" id="PF01207">
    <property type="entry name" value="Dus"/>
    <property type="match status" value="1"/>
</dbReference>
<evidence type="ECO:0000256" key="1">
    <source>
        <dbReference type="ARBA" id="ARBA00001917"/>
    </source>
</evidence>
<evidence type="ECO:0000256" key="7">
    <source>
        <dbReference type="ARBA" id="ARBA00022664"/>
    </source>
</evidence>
<dbReference type="GO" id="GO:0106414">
    <property type="term" value="F:mRNA dihydrouridine synthase activity"/>
    <property type="evidence" value="ECO:0007669"/>
    <property type="project" value="RHEA"/>
</dbReference>
<keyword evidence="20" id="KW-1185">Reference proteome</keyword>
<dbReference type="GO" id="GO:0003723">
    <property type="term" value="F:RNA binding"/>
    <property type="evidence" value="ECO:0007669"/>
    <property type="project" value="TreeGrafter"/>
</dbReference>
<dbReference type="PANTHER" id="PTHR45846:SF1">
    <property type="entry name" value="TRNA-DIHYDROURIDINE(47) SYNTHASE [NAD(P)(+)]-LIKE"/>
    <property type="match status" value="1"/>
</dbReference>
<keyword evidence="7" id="KW-0507">mRNA processing</keyword>
<feature type="region of interest" description="Disordered" evidence="17">
    <location>
        <begin position="135"/>
        <end position="164"/>
    </location>
</feature>
<keyword evidence="10" id="KW-0521">NADP</keyword>
<dbReference type="PANTHER" id="PTHR45846">
    <property type="entry name" value="TRNA-DIHYDROURIDINE(47) SYNTHASE [NAD(P)(+)]-LIKE"/>
    <property type="match status" value="1"/>
</dbReference>
<dbReference type="GO" id="GO:0006397">
    <property type="term" value="P:mRNA processing"/>
    <property type="evidence" value="ECO:0007669"/>
    <property type="project" value="UniProtKB-KW"/>
</dbReference>
<dbReference type="EC" id="1.3.1.89" evidence="3"/>
<evidence type="ECO:0000256" key="5">
    <source>
        <dbReference type="ARBA" id="ARBA00022630"/>
    </source>
</evidence>
<evidence type="ECO:0000256" key="10">
    <source>
        <dbReference type="ARBA" id="ARBA00022857"/>
    </source>
</evidence>
<comment type="catalytic activity">
    <reaction evidence="13">
        <text>5,6-dihydrouridine(47) in tRNA + NAD(+) = uridine(47) in tRNA + NADH + H(+)</text>
        <dbReference type="Rhea" id="RHEA:53364"/>
        <dbReference type="Rhea" id="RHEA-COMP:13539"/>
        <dbReference type="Rhea" id="RHEA-COMP:13540"/>
        <dbReference type="ChEBI" id="CHEBI:15378"/>
        <dbReference type="ChEBI" id="CHEBI:57540"/>
        <dbReference type="ChEBI" id="CHEBI:57945"/>
        <dbReference type="ChEBI" id="CHEBI:65315"/>
        <dbReference type="ChEBI" id="CHEBI:74443"/>
        <dbReference type="EC" id="1.3.1.89"/>
    </reaction>
    <physiologicalReaction direction="right-to-left" evidence="13">
        <dbReference type="Rhea" id="RHEA:53366"/>
    </physiologicalReaction>
</comment>
<comment type="catalytic activity">
    <reaction evidence="15">
        <text>a 5,6-dihydrouridine in mRNA + NADP(+) = a uridine in mRNA + NADPH + H(+)</text>
        <dbReference type="Rhea" id="RHEA:69855"/>
        <dbReference type="Rhea" id="RHEA-COMP:14658"/>
        <dbReference type="Rhea" id="RHEA-COMP:17789"/>
        <dbReference type="ChEBI" id="CHEBI:15378"/>
        <dbReference type="ChEBI" id="CHEBI:57783"/>
        <dbReference type="ChEBI" id="CHEBI:58349"/>
        <dbReference type="ChEBI" id="CHEBI:65315"/>
        <dbReference type="ChEBI" id="CHEBI:74443"/>
    </reaction>
    <physiologicalReaction direction="right-to-left" evidence="15">
        <dbReference type="Rhea" id="RHEA:69857"/>
    </physiologicalReaction>
</comment>
<dbReference type="GO" id="GO:0050660">
    <property type="term" value="F:flavin adenine dinucleotide binding"/>
    <property type="evidence" value="ECO:0007669"/>
    <property type="project" value="InterPro"/>
</dbReference>
<protein>
    <recommendedName>
        <fullName evidence="4">tRNA-dihydrouridine(47) synthase [NAD(P)(+)]</fullName>
        <ecNumber evidence="3">1.3.1.89</ecNumber>
    </recommendedName>
    <alternativeName>
        <fullName evidence="12">tRNA-dihydrouridine synthase 3</fullName>
    </alternativeName>
</protein>
<evidence type="ECO:0000256" key="2">
    <source>
        <dbReference type="ARBA" id="ARBA00005451"/>
    </source>
</evidence>
<evidence type="ECO:0000256" key="8">
    <source>
        <dbReference type="ARBA" id="ARBA00022694"/>
    </source>
</evidence>
<feature type="compositionally biased region" description="Polar residues" evidence="17">
    <location>
        <begin position="145"/>
        <end position="162"/>
    </location>
</feature>
<evidence type="ECO:0000256" key="3">
    <source>
        <dbReference type="ARBA" id="ARBA00012376"/>
    </source>
</evidence>
<comment type="cofactor">
    <cofactor evidence="1">
        <name>FMN</name>
        <dbReference type="ChEBI" id="CHEBI:58210"/>
    </cofactor>
</comment>
<evidence type="ECO:0000256" key="17">
    <source>
        <dbReference type="SAM" id="MobiDB-lite"/>
    </source>
</evidence>
<evidence type="ECO:0000256" key="4">
    <source>
        <dbReference type="ARBA" id="ARBA00022143"/>
    </source>
</evidence>
<dbReference type="InterPro" id="IPR013785">
    <property type="entry name" value="Aldolase_TIM"/>
</dbReference>
<comment type="catalytic activity">
    <reaction evidence="14">
        <text>a 5,6-dihydrouridine in mRNA + NAD(+) = a uridine in mRNA + NADH + H(+)</text>
        <dbReference type="Rhea" id="RHEA:69851"/>
        <dbReference type="Rhea" id="RHEA-COMP:14658"/>
        <dbReference type="Rhea" id="RHEA-COMP:17789"/>
        <dbReference type="ChEBI" id="CHEBI:15378"/>
        <dbReference type="ChEBI" id="CHEBI:57540"/>
        <dbReference type="ChEBI" id="CHEBI:57945"/>
        <dbReference type="ChEBI" id="CHEBI:65315"/>
        <dbReference type="ChEBI" id="CHEBI:74443"/>
    </reaction>
    <physiologicalReaction direction="right-to-left" evidence="14">
        <dbReference type="Rhea" id="RHEA:69853"/>
    </physiologicalReaction>
</comment>
<dbReference type="SUPFAM" id="SSF51395">
    <property type="entry name" value="FMN-linked oxidoreductases"/>
    <property type="match status" value="1"/>
</dbReference>
<keyword evidence="6" id="KW-0288">FMN</keyword>
<dbReference type="PROSITE" id="PS01136">
    <property type="entry name" value="UPF0034"/>
    <property type="match status" value="1"/>
</dbReference>
<dbReference type="AlphaFoldDB" id="A0A1R1XIJ1"/>
<dbReference type="Gene3D" id="3.20.20.70">
    <property type="entry name" value="Aldolase class I"/>
    <property type="match status" value="1"/>
</dbReference>
<keyword evidence="5" id="KW-0285">Flavoprotein</keyword>
<evidence type="ECO:0000256" key="16">
    <source>
        <dbReference type="ARBA" id="ARBA00049513"/>
    </source>
</evidence>
<sequence length="371" mass="41635">MFYLRFLKPKNDEEVQQSRDFSDDNLCQAVALGNECEKIGECKNSHDLLKFLESKPPDILEECPLYNIYGKCPHGYKCRASKSHIDGEGKLKINDELASKDIVTQFNFISIDTRKALRSKTYDFSKTIEQKKIFEDRKNNASKDPASNGTSEQPTVDGTTSLVEKESKPIKKKAVDFKGKTYLAPLTTVGNMPFRRICKEFGVDITCSEMAMASNILQGTNSEWALLRRHASEDIFGVQICGNNFDQLVSTSELISKECNVDFIDLNVGCPIDLVYEKGSGSGMFKSLNKMYGIVNAMNNVAECPITVKYRTGINNKHPLAVKVTQRLDEIGVQLGIVHGRSRLQRYSKLADWSYIKEVKESAGSMQIFGI</sequence>
<dbReference type="GO" id="GO:0008270">
    <property type="term" value="F:zinc ion binding"/>
    <property type="evidence" value="ECO:0007669"/>
    <property type="project" value="UniProtKB-KW"/>
</dbReference>
<evidence type="ECO:0000256" key="14">
    <source>
        <dbReference type="ARBA" id="ARBA00048342"/>
    </source>
</evidence>
<proteinExistence type="inferred from homology"/>
<reference evidence="19 20" key="1">
    <citation type="submission" date="2017-01" db="EMBL/GenBank/DDBJ databases">
        <authorList>
            <person name="Mah S.A."/>
            <person name="Swanson W.J."/>
            <person name="Moy G.W."/>
            <person name="Vacquier V.D."/>
        </authorList>
    </citation>
    <scope>NUCLEOTIDE SEQUENCE [LARGE SCALE GENOMIC DNA]</scope>
    <source>
        <strain evidence="19 20">GSMNP</strain>
    </source>
</reference>
<accession>A0A1R1XIJ1</accession>
<dbReference type="GO" id="GO:0102265">
    <property type="term" value="F:tRNA-dihydrouridine47 synthase activity"/>
    <property type="evidence" value="ECO:0007669"/>
    <property type="project" value="UniProtKB-EC"/>
</dbReference>
<comment type="caution">
    <text evidence="19">The sequence shown here is derived from an EMBL/GenBank/DDBJ whole genome shotgun (WGS) entry which is preliminary data.</text>
</comment>
<evidence type="ECO:0000313" key="19">
    <source>
        <dbReference type="EMBL" id="OMJ14461.1"/>
    </source>
</evidence>
<organism evidence="19 20">
    <name type="scientific">Smittium culicis</name>
    <dbReference type="NCBI Taxonomy" id="133412"/>
    <lineage>
        <taxon>Eukaryota</taxon>
        <taxon>Fungi</taxon>
        <taxon>Fungi incertae sedis</taxon>
        <taxon>Zoopagomycota</taxon>
        <taxon>Kickxellomycotina</taxon>
        <taxon>Harpellomycetes</taxon>
        <taxon>Harpellales</taxon>
        <taxon>Legeriomycetaceae</taxon>
        <taxon>Smittium</taxon>
    </lineage>
</organism>
<dbReference type="EMBL" id="LSSN01003057">
    <property type="protein sequence ID" value="OMJ14461.1"/>
    <property type="molecule type" value="Genomic_DNA"/>
</dbReference>